<name>A0A1F6G0G4_9BACT</name>
<protein>
    <recommendedName>
        <fullName evidence="6 7">Methionine aminopeptidase</fullName>
        <shortName evidence="6">MAP</shortName>
        <shortName evidence="6">MetAP</shortName>
        <ecNumber evidence="6 7">3.4.11.18</ecNumber>
    </recommendedName>
    <alternativeName>
        <fullName evidence="6">Peptidase M</fullName>
    </alternativeName>
</protein>
<evidence type="ECO:0000256" key="5">
    <source>
        <dbReference type="ARBA" id="ARBA00022801"/>
    </source>
</evidence>
<comment type="subunit">
    <text evidence="6">Monomer.</text>
</comment>
<feature type="binding site" evidence="6">
    <location>
        <position position="112"/>
    </location>
    <ligand>
        <name>a divalent metal cation</name>
        <dbReference type="ChEBI" id="CHEBI:60240"/>
        <label>2</label>
        <note>catalytic</note>
    </ligand>
</feature>
<reference evidence="9 10" key="1">
    <citation type="journal article" date="2016" name="Nat. Commun.">
        <title>Thousands of microbial genomes shed light on interconnected biogeochemical processes in an aquifer system.</title>
        <authorList>
            <person name="Anantharaman K."/>
            <person name="Brown C.T."/>
            <person name="Hug L.A."/>
            <person name="Sharon I."/>
            <person name="Castelle C.J."/>
            <person name="Probst A.J."/>
            <person name="Thomas B.C."/>
            <person name="Singh A."/>
            <person name="Wilkins M.J."/>
            <person name="Karaoz U."/>
            <person name="Brodie E.L."/>
            <person name="Williams K.H."/>
            <person name="Hubbard S.S."/>
            <person name="Banfield J.F."/>
        </authorList>
    </citation>
    <scope>NUCLEOTIDE SEQUENCE [LARGE SCALE GENOMIC DNA]</scope>
</reference>
<feature type="domain" description="Peptidase M24" evidence="8">
    <location>
        <begin position="19"/>
        <end position="246"/>
    </location>
</feature>
<dbReference type="SUPFAM" id="SSF55920">
    <property type="entry name" value="Creatinase/aminopeptidase"/>
    <property type="match status" value="1"/>
</dbReference>
<dbReference type="Pfam" id="PF00557">
    <property type="entry name" value="Peptidase_M24"/>
    <property type="match status" value="1"/>
</dbReference>
<comment type="function">
    <text evidence="1 6">Removes the N-terminal methionine from nascent proteins. The N-terminal methionine is often cleaved when the second residue in the primary sequence is small and uncharged (Met-Ala-, Cys, Gly, Pro, Ser, Thr, or Val). Requires deformylation of the N(alpha)-formylated initiator methionine before it can be hydrolyzed.</text>
</comment>
<keyword evidence="4 6" id="KW-0479">Metal-binding</keyword>
<evidence type="ECO:0000259" key="8">
    <source>
        <dbReference type="Pfam" id="PF00557"/>
    </source>
</evidence>
<dbReference type="GO" id="GO:0004239">
    <property type="term" value="F:initiator methionyl aminopeptidase activity"/>
    <property type="evidence" value="ECO:0007669"/>
    <property type="project" value="UniProtKB-UniRule"/>
</dbReference>
<comment type="caution">
    <text evidence="9">The sequence shown here is derived from an EMBL/GenBank/DDBJ whole genome shotgun (WGS) entry which is preliminary data.</text>
</comment>
<dbReference type="GO" id="GO:0070006">
    <property type="term" value="F:metalloaminopeptidase activity"/>
    <property type="evidence" value="ECO:0007669"/>
    <property type="project" value="UniProtKB-UniRule"/>
</dbReference>
<feature type="binding site" evidence="6">
    <location>
        <position position="175"/>
    </location>
    <ligand>
        <name>a divalent metal cation</name>
        <dbReference type="ChEBI" id="CHEBI:60240"/>
        <label>2</label>
        <note>catalytic</note>
    </ligand>
</feature>
<dbReference type="InterPro" id="IPR002467">
    <property type="entry name" value="Pept_M24A_MAP1"/>
</dbReference>
<dbReference type="AlphaFoldDB" id="A0A1F6G0G4"/>
<dbReference type="InterPro" id="IPR001714">
    <property type="entry name" value="Pept_M24_MAP"/>
</dbReference>
<evidence type="ECO:0000256" key="4">
    <source>
        <dbReference type="ARBA" id="ARBA00022723"/>
    </source>
</evidence>
<dbReference type="Gene3D" id="3.90.230.10">
    <property type="entry name" value="Creatinase/methionine aminopeptidase superfamily"/>
    <property type="match status" value="1"/>
</dbReference>
<organism evidence="9 10">
    <name type="scientific">Candidatus Kaiserbacteria bacterium RIFCSPLOWO2_12_FULL_53_8</name>
    <dbReference type="NCBI Taxonomy" id="1798529"/>
    <lineage>
        <taxon>Bacteria</taxon>
        <taxon>Candidatus Kaiseribacteriota</taxon>
    </lineage>
</organism>
<dbReference type="PRINTS" id="PR00599">
    <property type="entry name" value="MAPEPTIDASE"/>
</dbReference>
<keyword evidence="5 6" id="KW-0378">Hydrolase</keyword>
<proteinExistence type="inferred from homology"/>
<feature type="binding site" evidence="6">
    <location>
        <position position="239"/>
    </location>
    <ligand>
        <name>a divalent metal cation</name>
        <dbReference type="ChEBI" id="CHEBI:60240"/>
        <label>2</label>
        <note>catalytic</note>
    </ligand>
</feature>
<comment type="catalytic activity">
    <reaction evidence="6 7">
        <text>Release of N-terminal amino acids, preferentially methionine, from peptides and arylamides.</text>
        <dbReference type="EC" id="3.4.11.18"/>
    </reaction>
</comment>
<sequence>MASPYQNSCQIFSAHEIDSLRKGGAILRDCLAHVAALVRPGITTIELDRAAESFIRKRGGKSAFKGYHNYPATLCTSINDVCVHGIPGKEVLKEGDIIALDCGVLFGDLYTDACITVPVGKISRNAEMLLSATAEALVAGLSKVRAGARTGDISSAIHETLLERGFDAMRQLTGHGLGDGLHQFPEIPNVGKAGSGSVIPLHTIIAIEPISTAGSTKIKEDDDGWTLRTGDGAFSAHFEHTVLVTEEGGEILA</sequence>
<feature type="binding site" evidence="6">
    <location>
        <position position="239"/>
    </location>
    <ligand>
        <name>a divalent metal cation</name>
        <dbReference type="ChEBI" id="CHEBI:60240"/>
        <label>1</label>
    </ligand>
</feature>
<evidence type="ECO:0000256" key="3">
    <source>
        <dbReference type="ARBA" id="ARBA00022670"/>
    </source>
</evidence>
<evidence type="ECO:0000313" key="10">
    <source>
        <dbReference type="Proteomes" id="UP000178601"/>
    </source>
</evidence>
<accession>A0A1F6G0G4</accession>
<dbReference type="HAMAP" id="MF_01974">
    <property type="entry name" value="MetAP_1"/>
    <property type="match status" value="1"/>
</dbReference>
<feature type="binding site" evidence="6">
    <location>
        <position position="101"/>
    </location>
    <ligand>
        <name>a divalent metal cation</name>
        <dbReference type="ChEBI" id="CHEBI:60240"/>
        <label>1</label>
    </ligand>
</feature>
<evidence type="ECO:0000256" key="7">
    <source>
        <dbReference type="RuleBase" id="RU003653"/>
    </source>
</evidence>
<evidence type="ECO:0000256" key="2">
    <source>
        <dbReference type="ARBA" id="ARBA00022438"/>
    </source>
</evidence>
<dbReference type="PANTHER" id="PTHR43330">
    <property type="entry name" value="METHIONINE AMINOPEPTIDASE"/>
    <property type="match status" value="1"/>
</dbReference>
<keyword evidence="2 6" id="KW-0031">Aminopeptidase</keyword>
<dbReference type="EMBL" id="MFMQ01000046">
    <property type="protein sequence ID" value="OGG91588.1"/>
    <property type="molecule type" value="Genomic_DNA"/>
</dbReference>
<dbReference type="InterPro" id="IPR036005">
    <property type="entry name" value="Creatinase/aminopeptidase-like"/>
</dbReference>
<dbReference type="Proteomes" id="UP000178601">
    <property type="component" value="Unassembled WGS sequence"/>
</dbReference>
<dbReference type="EC" id="3.4.11.18" evidence="6 7"/>
<dbReference type="CDD" id="cd01086">
    <property type="entry name" value="MetAP1"/>
    <property type="match status" value="1"/>
</dbReference>
<feature type="binding site" evidence="6">
    <location>
        <position position="208"/>
    </location>
    <ligand>
        <name>a divalent metal cation</name>
        <dbReference type="ChEBI" id="CHEBI:60240"/>
        <label>2</label>
        <note>catalytic</note>
    </ligand>
</feature>
<evidence type="ECO:0000256" key="6">
    <source>
        <dbReference type="HAMAP-Rule" id="MF_01974"/>
    </source>
</evidence>
<comment type="similarity">
    <text evidence="6">Belongs to the peptidase M24A family. Methionine aminopeptidase type 1 subfamily.</text>
</comment>
<dbReference type="PANTHER" id="PTHR43330:SF27">
    <property type="entry name" value="METHIONINE AMINOPEPTIDASE"/>
    <property type="match status" value="1"/>
</dbReference>
<evidence type="ECO:0000313" key="9">
    <source>
        <dbReference type="EMBL" id="OGG91588.1"/>
    </source>
</evidence>
<keyword evidence="3 6" id="KW-0645">Protease</keyword>
<feature type="binding site" evidence="6">
    <location>
        <position position="84"/>
    </location>
    <ligand>
        <name>substrate</name>
    </ligand>
</feature>
<evidence type="ECO:0000256" key="1">
    <source>
        <dbReference type="ARBA" id="ARBA00002521"/>
    </source>
</evidence>
<feature type="binding site" evidence="6">
    <location>
        <position position="182"/>
    </location>
    <ligand>
        <name>substrate</name>
    </ligand>
</feature>
<dbReference type="GO" id="GO:0006508">
    <property type="term" value="P:proteolysis"/>
    <property type="evidence" value="ECO:0007669"/>
    <property type="project" value="UniProtKB-KW"/>
</dbReference>
<dbReference type="GO" id="GO:0005829">
    <property type="term" value="C:cytosol"/>
    <property type="evidence" value="ECO:0007669"/>
    <property type="project" value="TreeGrafter"/>
</dbReference>
<feature type="binding site" evidence="6">
    <location>
        <position position="112"/>
    </location>
    <ligand>
        <name>a divalent metal cation</name>
        <dbReference type="ChEBI" id="CHEBI:60240"/>
        <label>1</label>
    </ligand>
</feature>
<comment type="cofactor">
    <cofactor evidence="6">
        <name>Co(2+)</name>
        <dbReference type="ChEBI" id="CHEBI:48828"/>
    </cofactor>
    <cofactor evidence="6">
        <name>Zn(2+)</name>
        <dbReference type="ChEBI" id="CHEBI:29105"/>
    </cofactor>
    <cofactor evidence="6">
        <name>Mn(2+)</name>
        <dbReference type="ChEBI" id="CHEBI:29035"/>
    </cofactor>
    <cofactor evidence="6">
        <name>Fe(2+)</name>
        <dbReference type="ChEBI" id="CHEBI:29033"/>
    </cofactor>
    <text evidence="6">Binds 2 divalent metal cations per subunit. Has a high-affinity and a low affinity metal-binding site. The true nature of the physiological cofactor is under debate. The enzyme is active with cobalt, zinc, manganese or divalent iron ions. Most likely, methionine aminopeptidases function as mononuclear Fe(2+)-metalloproteases under physiological conditions, and the catalytically relevant metal-binding site has been assigned to the histidine-containing high-affinity site.</text>
</comment>
<gene>
    <name evidence="6" type="primary">map</name>
    <name evidence="9" type="ORF">A3H16_02585</name>
</gene>
<dbReference type="NCBIfam" id="TIGR00500">
    <property type="entry name" value="met_pdase_I"/>
    <property type="match status" value="1"/>
</dbReference>
<dbReference type="GO" id="GO:0046872">
    <property type="term" value="F:metal ion binding"/>
    <property type="evidence" value="ECO:0007669"/>
    <property type="project" value="UniProtKB-UniRule"/>
</dbReference>
<dbReference type="InterPro" id="IPR000994">
    <property type="entry name" value="Pept_M24"/>
</dbReference>